<dbReference type="OrthoDB" id="5835829at2759"/>
<proteinExistence type="predicted"/>
<sequence length="120" mass="12795">MVNAAANLIFIPAPRVGHIMSLGVSMDTATVEITNLLVNRDKHLSITVLIINPSSLDSGSASTTYIESLAIKSIDRVYFIEIPQDKTPPPIEGLKLSSTASKGFISAVTGSLQICEKHCV</sequence>
<dbReference type="Gene3D" id="3.40.50.2000">
    <property type="entry name" value="Glycogen Phosphorylase B"/>
    <property type="match status" value="1"/>
</dbReference>
<keyword evidence="1" id="KW-0808">Transferase</keyword>
<protein>
    <submittedName>
        <fullName evidence="1">UDP-glucuronosyl/UDP-glucosyltransferase</fullName>
    </submittedName>
</protein>
<gene>
    <name evidence="1" type="ORF">CTI12_AA189160</name>
</gene>
<reference evidence="1 2" key="1">
    <citation type="journal article" date="2018" name="Mol. Plant">
        <title>The genome of Artemisia annua provides insight into the evolution of Asteraceae family and artemisinin biosynthesis.</title>
        <authorList>
            <person name="Shen Q."/>
            <person name="Zhang L."/>
            <person name="Liao Z."/>
            <person name="Wang S."/>
            <person name="Yan T."/>
            <person name="Shi P."/>
            <person name="Liu M."/>
            <person name="Fu X."/>
            <person name="Pan Q."/>
            <person name="Wang Y."/>
            <person name="Lv Z."/>
            <person name="Lu X."/>
            <person name="Zhang F."/>
            <person name="Jiang W."/>
            <person name="Ma Y."/>
            <person name="Chen M."/>
            <person name="Hao X."/>
            <person name="Li L."/>
            <person name="Tang Y."/>
            <person name="Lv G."/>
            <person name="Zhou Y."/>
            <person name="Sun X."/>
            <person name="Brodelius P.E."/>
            <person name="Rose J.K.C."/>
            <person name="Tang K."/>
        </authorList>
    </citation>
    <scope>NUCLEOTIDE SEQUENCE [LARGE SCALE GENOMIC DNA]</scope>
    <source>
        <strain evidence="2">cv. Huhao1</strain>
        <tissue evidence="1">Leaf</tissue>
    </source>
</reference>
<dbReference type="Proteomes" id="UP000245207">
    <property type="component" value="Unassembled WGS sequence"/>
</dbReference>
<evidence type="ECO:0000313" key="2">
    <source>
        <dbReference type="Proteomes" id="UP000245207"/>
    </source>
</evidence>
<keyword evidence="2" id="KW-1185">Reference proteome</keyword>
<organism evidence="1 2">
    <name type="scientific">Artemisia annua</name>
    <name type="common">Sweet wormwood</name>
    <dbReference type="NCBI Taxonomy" id="35608"/>
    <lineage>
        <taxon>Eukaryota</taxon>
        <taxon>Viridiplantae</taxon>
        <taxon>Streptophyta</taxon>
        <taxon>Embryophyta</taxon>
        <taxon>Tracheophyta</taxon>
        <taxon>Spermatophyta</taxon>
        <taxon>Magnoliopsida</taxon>
        <taxon>eudicotyledons</taxon>
        <taxon>Gunneridae</taxon>
        <taxon>Pentapetalae</taxon>
        <taxon>asterids</taxon>
        <taxon>campanulids</taxon>
        <taxon>Asterales</taxon>
        <taxon>Asteraceae</taxon>
        <taxon>Asteroideae</taxon>
        <taxon>Anthemideae</taxon>
        <taxon>Artemisiinae</taxon>
        <taxon>Artemisia</taxon>
    </lineage>
</organism>
<dbReference type="EMBL" id="PKPP01001620">
    <property type="protein sequence ID" value="PWA81187.1"/>
    <property type="molecule type" value="Genomic_DNA"/>
</dbReference>
<accession>A0A2U1P680</accession>
<dbReference type="GO" id="GO:0016740">
    <property type="term" value="F:transferase activity"/>
    <property type="evidence" value="ECO:0007669"/>
    <property type="project" value="UniProtKB-KW"/>
</dbReference>
<comment type="caution">
    <text evidence="1">The sequence shown here is derived from an EMBL/GenBank/DDBJ whole genome shotgun (WGS) entry which is preliminary data.</text>
</comment>
<evidence type="ECO:0000313" key="1">
    <source>
        <dbReference type="EMBL" id="PWA81187.1"/>
    </source>
</evidence>
<name>A0A2U1P680_ARTAN</name>
<dbReference type="AlphaFoldDB" id="A0A2U1P680"/>